<evidence type="ECO:0000313" key="2">
    <source>
        <dbReference type="WBParaSite" id="PDA_v2.g17348.t1"/>
    </source>
</evidence>
<dbReference type="SUPFAM" id="SSF49599">
    <property type="entry name" value="TRAF domain-like"/>
    <property type="match status" value="1"/>
</dbReference>
<name>A0A914PGF2_9BILA</name>
<dbReference type="InterPro" id="IPR008974">
    <property type="entry name" value="TRAF-like"/>
</dbReference>
<protein>
    <submittedName>
        <fullName evidence="2">Uncharacterized protein</fullName>
    </submittedName>
</protein>
<keyword evidence="1" id="KW-1185">Reference proteome</keyword>
<dbReference type="InterPro" id="IPR002083">
    <property type="entry name" value="MATH/TRAF_dom"/>
</dbReference>
<dbReference type="WBParaSite" id="PDA_v2.g17348.t1">
    <property type="protein sequence ID" value="PDA_v2.g17348.t1"/>
    <property type="gene ID" value="PDA_v2.g17348"/>
</dbReference>
<evidence type="ECO:0000313" key="1">
    <source>
        <dbReference type="Proteomes" id="UP000887578"/>
    </source>
</evidence>
<dbReference type="CDD" id="cd00121">
    <property type="entry name" value="MATH"/>
    <property type="match status" value="1"/>
</dbReference>
<dbReference type="AlphaFoldDB" id="A0A914PGF2"/>
<sequence length="251" mass="28661">MPPPIPFAYQWEIPENQLIPLKDKISGLFKSRTISYVSGIEYHFYIYPNGYGEENRGKMQIGLYMKFGDGNSNLSKKMKVQAVFTILIESANISKYVEFYYEQTGGLGQPIIGTKDFYNPEKKFFVDGKLIIKVYGTFKFETSDAIEKQKWNGAVLGDKLWEKDESKDFTISVENKEIKDKVESHLIDQISAANVCRLSNVSIISNSTKLENKCKKSLMAFIESKTALSDIEILPNQIAVKILQNMLYRSL</sequence>
<proteinExistence type="predicted"/>
<reference evidence="2" key="1">
    <citation type="submission" date="2022-11" db="UniProtKB">
        <authorList>
            <consortium name="WormBaseParasite"/>
        </authorList>
    </citation>
    <scope>IDENTIFICATION</scope>
</reference>
<dbReference type="Gene3D" id="2.60.210.10">
    <property type="entry name" value="Apoptosis, Tumor Necrosis Factor Receptor Associated Protein 2, Chain A"/>
    <property type="match status" value="1"/>
</dbReference>
<accession>A0A914PGF2</accession>
<dbReference type="Proteomes" id="UP000887578">
    <property type="component" value="Unplaced"/>
</dbReference>
<organism evidence="1 2">
    <name type="scientific">Panagrolaimus davidi</name>
    <dbReference type="NCBI Taxonomy" id="227884"/>
    <lineage>
        <taxon>Eukaryota</taxon>
        <taxon>Metazoa</taxon>
        <taxon>Ecdysozoa</taxon>
        <taxon>Nematoda</taxon>
        <taxon>Chromadorea</taxon>
        <taxon>Rhabditida</taxon>
        <taxon>Tylenchina</taxon>
        <taxon>Panagrolaimomorpha</taxon>
        <taxon>Panagrolaimoidea</taxon>
        <taxon>Panagrolaimidae</taxon>
        <taxon>Panagrolaimus</taxon>
    </lineage>
</organism>